<reference evidence="4 5" key="1">
    <citation type="submission" date="2020-07" db="EMBL/GenBank/DDBJ databases">
        <title>Genomic Encyclopedia of Type Strains, Phase IV (KMG-IV): sequencing the most valuable type-strain genomes for metagenomic binning, comparative biology and taxonomic classification.</title>
        <authorList>
            <person name="Goeker M."/>
        </authorList>
    </citation>
    <scope>NUCLEOTIDE SEQUENCE [LARGE SCALE GENOMIC DNA]</scope>
    <source>
        <strain evidence="4 5">DSM 45533</strain>
    </source>
</reference>
<dbReference type="PROSITE" id="PS50977">
    <property type="entry name" value="HTH_TETR_2"/>
    <property type="match status" value="1"/>
</dbReference>
<dbReference type="InterPro" id="IPR009057">
    <property type="entry name" value="Homeodomain-like_sf"/>
</dbReference>
<organism evidence="4 5">
    <name type="scientific">Nonomuraea soli</name>
    <dbReference type="NCBI Taxonomy" id="1032476"/>
    <lineage>
        <taxon>Bacteria</taxon>
        <taxon>Bacillati</taxon>
        <taxon>Actinomycetota</taxon>
        <taxon>Actinomycetes</taxon>
        <taxon>Streptosporangiales</taxon>
        <taxon>Streptosporangiaceae</taxon>
        <taxon>Nonomuraea</taxon>
    </lineage>
</organism>
<gene>
    <name evidence="4" type="ORF">HNR30_006324</name>
</gene>
<feature type="domain" description="HTH tetR-type" evidence="3">
    <location>
        <begin position="3"/>
        <end position="63"/>
    </location>
</feature>
<evidence type="ECO:0000256" key="2">
    <source>
        <dbReference type="PROSITE-ProRule" id="PRU00335"/>
    </source>
</evidence>
<dbReference type="Pfam" id="PF00440">
    <property type="entry name" value="TetR_N"/>
    <property type="match status" value="1"/>
</dbReference>
<dbReference type="SUPFAM" id="SSF46689">
    <property type="entry name" value="Homeodomain-like"/>
    <property type="match status" value="1"/>
</dbReference>
<dbReference type="Gene3D" id="1.10.357.10">
    <property type="entry name" value="Tetracycline Repressor, domain 2"/>
    <property type="match status" value="1"/>
</dbReference>
<proteinExistence type="predicted"/>
<dbReference type="PANTHER" id="PTHR30055:SF219">
    <property type="entry name" value="TRANSCRIPTIONAL REGULATORY PROTEIN"/>
    <property type="match status" value="1"/>
</dbReference>
<dbReference type="Proteomes" id="UP000530928">
    <property type="component" value="Unassembled WGS sequence"/>
</dbReference>
<name>A0A7W0HTH6_9ACTN</name>
<dbReference type="RefSeq" id="WP_181613659.1">
    <property type="nucleotide sequence ID" value="NZ_BAABAM010000004.1"/>
</dbReference>
<comment type="caution">
    <text evidence="4">The sequence shown here is derived from an EMBL/GenBank/DDBJ whole genome shotgun (WGS) entry which is preliminary data.</text>
</comment>
<dbReference type="AlphaFoldDB" id="A0A7W0HTH6"/>
<dbReference type="InterPro" id="IPR001647">
    <property type="entry name" value="HTH_TetR"/>
</dbReference>
<protein>
    <submittedName>
        <fullName evidence="4">AcrR family transcriptional regulator</fullName>
    </submittedName>
</protein>
<keyword evidence="5" id="KW-1185">Reference proteome</keyword>
<dbReference type="GO" id="GO:0003700">
    <property type="term" value="F:DNA-binding transcription factor activity"/>
    <property type="evidence" value="ECO:0007669"/>
    <property type="project" value="TreeGrafter"/>
</dbReference>
<dbReference type="InterPro" id="IPR050109">
    <property type="entry name" value="HTH-type_TetR-like_transc_reg"/>
</dbReference>
<evidence type="ECO:0000313" key="5">
    <source>
        <dbReference type="Proteomes" id="UP000530928"/>
    </source>
</evidence>
<accession>A0A7W0HTH6</accession>
<dbReference type="PRINTS" id="PR00455">
    <property type="entry name" value="HTHTETR"/>
</dbReference>
<dbReference type="GO" id="GO:0000976">
    <property type="term" value="F:transcription cis-regulatory region binding"/>
    <property type="evidence" value="ECO:0007669"/>
    <property type="project" value="TreeGrafter"/>
</dbReference>
<keyword evidence="1 2" id="KW-0238">DNA-binding</keyword>
<dbReference type="PANTHER" id="PTHR30055">
    <property type="entry name" value="HTH-TYPE TRANSCRIPTIONAL REGULATOR RUTR"/>
    <property type="match status" value="1"/>
</dbReference>
<evidence type="ECO:0000256" key="1">
    <source>
        <dbReference type="ARBA" id="ARBA00023125"/>
    </source>
</evidence>
<sequence>MTSSQVEAIVASATRLFAALGYDGTSTRQIAEAAGFNIATVNYHVGAKRELYLAVMERAHLAERAALAGALAEAPPADDPVRAIHVLIDRYLDFLLERPEVSALWMHRWLSDADDIAELELQYVRPLLAMVMEGFEGRLEGDLESALWTVIWCVNGYVMGGQMGDTGRRRAGEDPAALRRFRRHLHRQAHMTLGLAGEWPR</sequence>
<evidence type="ECO:0000313" key="4">
    <source>
        <dbReference type="EMBL" id="MBA2894952.1"/>
    </source>
</evidence>
<dbReference type="SUPFAM" id="SSF48498">
    <property type="entry name" value="Tetracyclin repressor-like, C-terminal domain"/>
    <property type="match status" value="1"/>
</dbReference>
<evidence type="ECO:0000259" key="3">
    <source>
        <dbReference type="PROSITE" id="PS50977"/>
    </source>
</evidence>
<feature type="DNA-binding region" description="H-T-H motif" evidence="2">
    <location>
        <begin position="26"/>
        <end position="45"/>
    </location>
</feature>
<dbReference type="EMBL" id="JACDUR010000006">
    <property type="protein sequence ID" value="MBA2894952.1"/>
    <property type="molecule type" value="Genomic_DNA"/>
</dbReference>
<dbReference type="InterPro" id="IPR036271">
    <property type="entry name" value="Tet_transcr_reg_TetR-rel_C_sf"/>
</dbReference>